<protein>
    <recommendedName>
        <fullName evidence="9">ATP-dependent dethiobiotin synthetase BioD</fullName>
        <ecNumber evidence="9">6.3.3.3</ecNumber>
    </recommendedName>
    <alternativeName>
        <fullName evidence="9">DTB synthetase</fullName>
        <shortName evidence="9">DTBS</shortName>
    </alternativeName>
    <alternativeName>
        <fullName evidence="9">Dethiobiotin synthase</fullName>
    </alternativeName>
</protein>
<keyword evidence="5 9" id="KW-0093">Biotin biosynthesis</keyword>
<evidence type="ECO:0000256" key="3">
    <source>
        <dbReference type="ARBA" id="ARBA00022723"/>
    </source>
</evidence>
<evidence type="ECO:0000313" key="10">
    <source>
        <dbReference type="EMBL" id="AEA45269.1"/>
    </source>
</evidence>
<dbReference type="GO" id="GO:0004141">
    <property type="term" value="F:dethiobiotin synthase activity"/>
    <property type="evidence" value="ECO:0007669"/>
    <property type="project" value="UniProtKB-UniRule"/>
</dbReference>
<dbReference type="Gene3D" id="3.40.50.300">
    <property type="entry name" value="P-loop containing nucleotide triphosphate hydrolases"/>
    <property type="match status" value="1"/>
</dbReference>
<comment type="subcellular location">
    <subcellularLocation>
        <location evidence="9">Cytoplasm</location>
    </subcellularLocation>
</comment>
<dbReference type="Proteomes" id="UP000007463">
    <property type="component" value="Chromosome"/>
</dbReference>
<dbReference type="GO" id="GO:0000287">
    <property type="term" value="F:magnesium ion binding"/>
    <property type="evidence" value="ECO:0007669"/>
    <property type="project" value="UniProtKB-UniRule"/>
</dbReference>
<evidence type="ECO:0000256" key="6">
    <source>
        <dbReference type="ARBA" id="ARBA00022840"/>
    </source>
</evidence>
<organism evidence="10 11">
    <name type="scientific">Fluviicola taffensis (strain DSM 16823 / NCIMB 13979 / RW262)</name>
    <dbReference type="NCBI Taxonomy" id="755732"/>
    <lineage>
        <taxon>Bacteria</taxon>
        <taxon>Pseudomonadati</taxon>
        <taxon>Bacteroidota</taxon>
        <taxon>Flavobacteriia</taxon>
        <taxon>Flavobacteriales</taxon>
        <taxon>Crocinitomicaceae</taxon>
        <taxon>Fluviicola</taxon>
    </lineage>
</organism>
<evidence type="ECO:0000256" key="8">
    <source>
        <dbReference type="ARBA" id="ARBA00047386"/>
    </source>
</evidence>
<comment type="subunit">
    <text evidence="9">Homodimer.</text>
</comment>
<dbReference type="SUPFAM" id="SSF52540">
    <property type="entry name" value="P-loop containing nucleoside triphosphate hydrolases"/>
    <property type="match status" value="1"/>
</dbReference>
<keyword evidence="6 9" id="KW-0067">ATP-binding</keyword>
<feature type="binding site" evidence="9">
    <location>
        <position position="43"/>
    </location>
    <ligand>
        <name>Mg(2+)</name>
        <dbReference type="ChEBI" id="CHEBI:18420"/>
    </ligand>
</feature>
<feature type="active site" evidence="9">
    <location>
        <position position="32"/>
    </location>
</feature>
<evidence type="ECO:0000256" key="7">
    <source>
        <dbReference type="ARBA" id="ARBA00022842"/>
    </source>
</evidence>
<keyword evidence="2 9" id="KW-0436">Ligase</keyword>
<dbReference type="UniPathway" id="UPA00078">
    <property type="reaction ID" value="UER00161"/>
</dbReference>
<gene>
    <name evidence="9" type="primary">bioD</name>
    <name evidence="10" type="ordered locus">Fluta_3297</name>
</gene>
<comment type="cofactor">
    <cofactor evidence="9">
        <name>Mg(2+)</name>
        <dbReference type="ChEBI" id="CHEBI:18420"/>
    </cofactor>
</comment>
<dbReference type="RefSeq" id="WP_013688036.1">
    <property type="nucleotide sequence ID" value="NC_015321.1"/>
</dbReference>
<keyword evidence="1 9" id="KW-0963">Cytoplasm</keyword>
<feature type="binding site" evidence="9">
    <location>
        <position position="16"/>
    </location>
    <ligand>
        <name>Mg(2+)</name>
        <dbReference type="ChEBI" id="CHEBI:18420"/>
    </ligand>
</feature>
<comment type="pathway">
    <text evidence="9">Cofactor biosynthesis; biotin biosynthesis; biotin from 7,8-diaminononanoate: step 1/2.</text>
</comment>
<comment type="caution">
    <text evidence="9">Lacks conserved residue(s) required for the propagation of feature annotation.</text>
</comment>
<dbReference type="GO" id="GO:0005829">
    <property type="term" value="C:cytosol"/>
    <property type="evidence" value="ECO:0007669"/>
    <property type="project" value="TreeGrafter"/>
</dbReference>
<keyword evidence="3 9" id="KW-0479">Metal-binding</keyword>
<dbReference type="HOGENOM" id="CLU_072551_2_0_10"/>
<dbReference type="EC" id="6.3.3.3" evidence="9"/>
<accession>F2IA92</accession>
<dbReference type="PIRSF" id="PIRSF006755">
    <property type="entry name" value="DTB_synth"/>
    <property type="match status" value="1"/>
</dbReference>
<feature type="binding site" evidence="9">
    <location>
        <position position="97"/>
    </location>
    <ligand>
        <name>Mg(2+)</name>
        <dbReference type="ChEBI" id="CHEBI:18420"/>
    </ligand>
</feature>
<evidence type="ECO:0000256" key="4">
    <source>
        <dbReference type="ARBA" id="ARBA00022741"/>
    </source>
</evidence>
<keyword evidence="4 9" id="KW-0547">Nucleotide-binding</keyword>
<sequence>MQHFVVTGIGTEVGKTVVSAVLCEALKANYWKPVQAGDLHTLDSDFVRSFTSETEIIPSNVLLNYAMSPHEAARLDEIELTEDDFDLPRFSKQTIIEGAGGVMVPLNDEGLCYIDLFQLWELPVYVVTKHYLGSINHTLLTLNALLSREIEIAGLIVNGERNEASERIYYSHFPDLAITTIPELNEFSKESIQQAAKLWIEQLA</sequence>
<dbReference type="InterPro" id="IPR027417">
    <property type="entry name" value="P-loop_NTPase"/>
</dbReference>
<evidence type="ECO:0000256" key="1">
    <source>
        <dbReference type="ARBA" id="ARBA00022490"/>
    </source>
</evidence>
<comment type="function">
    <text evidence="9">Catalyzes a mechanistically unusual reaction, the ATP-dependent insertion of CO2 between the N7 and N8 nitrogen atoms of 7,8-diaminopelargonic acid (DAPA, also called 7,8-diammoniononanoate) to form a ureido ring.</text>
</comment>
<dbReference type="GO" id="GO:0009102">
    <property type="term" value="P:biotin biosynthetic process"/>
    <property type="evidence" value="ECO:0007669"/>
    <property type="project" value="UniProtKB-UniRule"/>
</dbReference>
<comment type="catalytic activity">
    <reaction evidence="9">
        <text>(7R,8S)-7,8-diammoniononanoate + CO2 + ATP = (4R,5S)-dethiobiotin + ADP + phosphate + 3 H(+)</text>
        <dbReference type="Rhea" id="RHEA:15805"/>
        <dbReference type="ChEBI" id="CHEBI:15378"/>
        <dbReference type="ChEBI" id="CHEBI:16526"/>
        <dbReference type="ChEBI" id="CHEBI:30616"/>
        <dbReference type="ChEBI" id="CHEBI:43474"/>
        <dbReference type="ChEBI" id="CHEBI:149469"/>
        <dbReference type="ChEBI" id="CHEBI:149473"/>
        <dbReference type="ChEBI" id="CHEBI:456216"/>
        <dbReference type="EC" id="6.3.3.3"/>
    </reaction>
</comment>
<dbReference type="AlphaFoldDB" id="F2IA92"/>
<dbReference type="PANTHER" id="PTHR43210:SF2">
    <property type="entry name" value="ATP-DEPENDENT DETHIOBIOTIN SYNTHETASE BIOD 2"/>
    <property type="match status" value="1"/>
</dbReference>
<dbReference type="HAMAP" id="MF_00336">
    <property type="entry name" value="BioD"/>
    <property type="match status" value="1"/>
</dbReference>
<evidence type="ECO:0000256" key="9">
    <source>
        <dbReference type="HAMAP-Rule" id="MF_00336"/>
    </source>
</evidence>
<dbReference type="NCBIfam" id="TIGR00347">
    <property type="entry name" value="bioD"/>
    <property type="match status" value="1"/>
</dbReference>
<evidence type="ECO:0000256" key="2">
    <source>
        <dbReference type="ARBA" id="ARBA00022598"/>
    </source>
</evidence>
<dbReference type="STRING" id="755732.Fluta_3297"/>
<feature type="binding site" evidence="9">
    <location>
        <position position="43"/>
    </location>
    <ligand>
        <name>ATP</name>
        <dbReference type="ChEBI" id="CHEBI:30616"/>
    </ligand>
</feature>
<comment type="catalytic activity">
    <reaction evidence="8">
        <text>(7R,8S)-8-amino-7-(carboxyamino)nonanoate + ATP = (4R,5S)-dethiobiotin + ADP + phosphate + H(+)</text>
        <dbReference type="Rhea" id="RHEA:63684"/>
        <dbReference type="ChEBI" id="CHEBI:15378"/>
        <dbReference type="ChEBI" id="CHEBI:30616"/>
        <dbReference type="ChEBI" id="CHEBI:43474"/>
        <dbReference type="ChEBI" id="CHEBI:149470"/>
        <dbReference type="ChEBI" id="CHEBI:149473"/>
        <dbReference type="ChEBI" id="CHEBI:456216"/>
    </reaction>
</comment>
<dbReference type="eggNOG" id="COG0132">
    <property type="taxonomic scope" value="Bacteria"/>
</dbReference>
<dbReference type="CDD" id="cd03109">
    <property type="entry name" value="DTBS"/>
    <property type="match status" value="1"/>
</dbReference>
<comment type="similarity">
    <text evidence="9">Belongs to the dethiobiotin synthetase family.</text>
</comment>
<feature type="binding site" evidence="9">
    <location>
        <begin position="97"/>
        <end position="100"/>
    </location>
    <ligand>
        <name>ATP</name>
        <dbReference type="ChEBI" id="CHEBI:30616"/>
    </ligand>
</feature>
<dbReference type="InterPro" id="IPR004472">
    <property type="entry name" value="DTB_synth_BioD"/>
</dbReference>
<reference evidence="11" key="2">
    <citation type="submission" date="2011-02" db="EMBL/GenBank/DDBJ databases">
        <title>The complete genome of Fluviicola taffensis DSM 16823.</title>
        <authorList>
            <consortium name="US DOE Joint Genome Institute (JGI-PGF)"/>
            <person name="Lucas S."/>
            <person name="Copeland A."/>
            <person name="Lapidus A."/>
            <person name="Bruce D."/>
            <person name="Goodwin L."/>
            <person name="Pitluck S."/>
            <person name="Kyrpides N."/>
            <person name="Mavromatis K."/>
            <person name="Ivanova N."/>
            <person name="Mikhailova N."/>
            <person name="Pagani I."/>
            <person name="Chertkov O."/>
            <person name="Detter J.C."/>
            <person name="Han C."/>
            <person name="Tapia R."/>
            <person name="Land M."/>
            <person name="Hauser L."/>
            <person name="Markowitz V."/>
            <person name="Cheng J.-F."/>
            <person name="Hugenholtz P."/>
            <person name="Woyke T."/>
            <person name="Wu D."/>
            <person name="Tindall B."/>
            <person name="Pomrenke H.G."/>
            <person name="Brambilla E."/>
            <person name="Klenk H.-P."/>
            <person name="Eisen J.A."/>
        </authorList>
    </citation>
    <scope>NUCLEOTIDE SEQUENCE [LARGE SCALE GENOMIC DNA]</scope>
    <source>
        <strain evidence="11">DSM 16823 / RW262 / RW262</strain>
    </source>
</reference>
<dbReference type="GO" id="GO:0005524">
    <property type="term" value="F:ATP binding"/>
    <property type="evidence" value="ECO:0007669"/>
    <property type="project" value="UniProtKB-UniRule"/>
</dbReference>
<dbReference type="EMBL" id="CP002542">
    <property type="protein sequence ID" value="AEA45269.1"/>
    <property type="molecule type" value="Genomic_DNA"/>
</dbReference>
<evidence type="ECO:0000313" key="11">
    <source>
        <dbReference type="Proteomes" id="UP000007463"/>
    </source>
</evidence>
<keyword evidence="7 9" id="KW-0460">Magnesium</keyword>
<dbReference type="Pfam" id="PF13500">
    <property type="entry name" value="AAA_26"/>
    <property type="match status" value="1"/>
</dbReference>
<evidence type="ECO:0000256" key="5">
    <source>
        <dbReference type="ARBA" id="ARBA00022756"/>
    </source>
</evidence>
<keyword evidence="11" id="KW-1185">Reference proteome</keyword>
<dbReference type="OrthoDB" id="9802097at2"/>
<dbReference type="KEGG" id="fte:Fluta_3297"/>
<feature type="binding site" evidence="9">
    <location>
        <begin position="12"/>
        <end position="17"/>
    </location>
    <ligand>
        <name>ATP</name>
        <dbReference type="ChEBI" id="CHEBI:30616"/>
    </ligand>
</feature>
<reference evidence="10 11" key="1">
    <citation type="journal article" date="2011" name="Stand. Genomic Sci.">
        <title>Complete genome sequence of the gliding freshwater bacterium Fluviicola taffensis type strain (RW262).</title>
        <authorList>
            <person name="Woyke T."/>
            <person name="Chertkov O."/>
            <person name="Lapidus A."/>
            <person name="Nolan M."/>
            <person name="Lucas S."/>
            <person name="Del Rio T.G."/>
            <person name="Tice H."/>
            <person name="Cheng J.F."/>
            <person name="Tapia R."/>
            <person name="Han C."/>
            <person name="Goodwin L."/>
            <person name="Pitluck S."/>
            <person name="Liolios K."/>
            <person name="Pagani I."/>
            <person name="Ivanova N."/>
            <person name="Huntemann M."/>
            <person name="Mavromatis K."/>
            <person name="Mikhailova N."/>
            <person name="Pati A."/>
            <person name="Chen A."/>
            <person name="Palaniappan K."/>
            <person name="Land M."/>
            <person name="Hauser L."/>
            <person name="Brambilla E.M."/>
            <person name="Rohde M."/>
            <person name="Mwirichia R."/>
            <person name="Sikorski J."/>
            <person name="Tindall B.J."/>
            <person name="Goker M."/>
            <person name="Bristow J."/>
            <person name="Eisen J.A."/>
            <person name="Markowitz V."/>
            <person name="Hugenholtz P."/>
            <person name="Klenk H.P."/>
            <person name="Kyrpides N.C."/>
        </authorList>
    </citation>
    <scope>NUCLEOTIDE SEQUENCE [LARGE SCALE GENOMIC DNA]</scope>
    <source>
        <strain evidence="11">DSM 16823 / RW262 / RW262</strain>
    </source>
</reference>
<feature type="binding site" evidence="9">
    <location>
        <begin position="182"/>
        <end position="184"/>
    </location>
    <ligand>
        <name>ATP</name>
        <dbReference type="ChEBI" id="CHEBI:30616"/>
    </ligand>
</feature>
<proteinExistence type="inferred from homology"/>
<dbReference type="PANTHER" id="PTHR43210">
    <property type="entry name" value="DETHIOBIOTIN SYNTHETASE"/>
    <property type="match status" value="1"/>
</dbReference>
<name>F2IA92_FLUTR</name>